<dbReference type="OrthoDB" id="3783989at2759"/>
<evidence type="ECO:0000313" key="2">
    <source>
        <dbReference type="Proteomes" id="UP000001067"/>
    </source>
</evidence>
<protein>
    <submittedName>
        <fullName evidence="1">Uncharacterized protein</fullName>
    </submittedName>
</protein>
<dbReference type="Proteomes" id="UP000001067">
    <property type="component" value="Unassembled WGS sequence"/>
</dbReference>
<dbReference type="eggNOG" id="ENOG502R6NG">
    <property type="taxonomic scope" value="Eukaryota"/>
</dbReference>
<evidence type="ECO:0000313" key="1">
    <source>
        <dbReference type="EMBL" id="EFQ94732.1"/>
    </source>
</evidence>
<proteinExistence type="predicted"/>
<sequence>MSRDVYQEFYRRGCVDVDPIPAMDLQNDIHAIFRPEAFRGLTAEQYTFIRPALTLASRFITDEAYMEYWAHLCSAQRVEDSARELSGEEDKPGHILRANPDISANEAVGMARTALAELATNLTFFFFDDVYSSRVKAAGEAFAGDMHRIFRYNEDVHNGCVAGQCRWCDDWPKLRCAGCRGTLYEGETVEELQEAARARELTTKARTTRGLVAALKQQDLANDGIPSQETNGQVPNRDNMSNLQIGLLQQMYQHIQKATSASPQEIWSGSSELRFQFAVATTLCHELVHVFWWWTQRRCLYCERREPWWSGNEEKVLVAPELGEEWEWWALGSRVPAAGKLQETPQEKSPTVFSQSNWCHTFETKTGGFSYVKGCVSHVYIFPVEWTNSWFQEATWTNICDNGREAGRPTHDNLVILSELGTNMINDDEFDTFKCEIEDYSHPELVAQGGFESEKIKPALYGKSKMKSDEDILQYMNKLLRKKVEKRNTRVVKASKKGKGKGRVKKSQVSTYRLNTKRKIVTNIK</sequence>
<gene>
    <name evidence="1" type="ORF">PTT_07487</name>
</gene>
<keyword evidence="2" id="KW-1185">Reference proteome</keyword>
<dbReference type="EMBL" id="GL533151">
    <property type="protein sequence ID" value="EFQ94732.1"/>
    <property type="molecule type" value="Genomic_DNA"/>
</dbReference>
<reference evidence="1 2" key="1">
    <citation type="journal article" date="2010" name="Genome Biol.">
        <title>A first genome assembly of the barley fungal pathogen Pyrenophora teres f. teres.</title>
        <authorList>
            <person name="Ellwood S.R."/>
            <person name="Liu Z."/>
            <person name="Syme R.A."/>
            <person name="Lai Z."/>
            <person name="Hane J.K."/>
            <person name="Keiper F."/>
            <person name="Moffat C.S."/>
            <person name="Oliver R.P."/>
            <person name="Friesen T.L."/>
        </authorList>
    </citation>
    <scope>NUCLEOTIDE SEQUENCE [LARGE SCALE GENOMIC DNA]</scope>
    <source>
        <strain evidence="1 2">0-1</strain>
    </source>
</reference>
<dbReference type="KEGG" id="pte:PTT_07487"/>
<accession>E3RHR6</accession>
<name>E3RHR6_PYRTT</name>
<dbReference type="AlphaFoldDB" id="E3RHR6"/>
<dbReference type="HOGENOM" id="CLU_518896_0_0_1"/>
<organism evidence="2">
    <name type="scientific">Pyrenophora teres f. teres (strain 0-1)</name>
    <name type="common">Barley net blotch fungus</name>
    <name type="synonym">Drechslera teres f. teres</name>
    <dbReference type="NCBI Taxonomy" id="861557"/>
    <lineage>
        <taxon>Eukaryota</taxon>
        <taxon>Fungi</taxon>
        <taxon>Dikarya</taxon>
        <taxon>Ascomycota</taxon>
        <taxon>Pezizomycotina</taxon>
        <taxon>Dothideomycetes</taxon>
        <taxon>Pleosporomycetidae</taxon>
        <taxon>Pleosporales</taxon>
        <taxon>Pleosporineae</taxon>
        <taxon>Pleosporaceae</taxon>
        <taxon>Pyrenophora</taxon>
    </lineage>
</organism>